<dbReference type="Proteomes" id="UP000279259">
    <property type="component" value="Unassembled WGS sequence"/>
</dbReference>
<dbReference type="InterPro" id="IPR051414">
    <property type="entry name" value="Adenylate-forming_Reductase"/>
</dbReference>
<dbReference type="AlphaFoldDB" id="A0A427YXM4"/>
<dbReference type="Pfam" id="PF23562">
    <property type="entry name" value="AMP-binding_C_3"/>
    <property type="match status" value="1"/>
</dbReference>
<feature type="domain" description="Carrier" evidence="3">
    <location>
        <begin position="213"/>
        <end position="295"/>
    </location>
</feature>
<dbReference type="PANTHER" id="PTHR43439">
    <property type="entry name" value="PHENYLACETATE-COENZYME A LIGASE"/>
    <property type="match status" value="1"/>
</dbReference>
<proteinExistence type="predicted"/>
<evidence type="ECO:0000313" key="5">
    <source>
        <dbReference type="Proteomes" id="UP000279259"/>
    </source>
</evidence>
<dbReference type="Pfam" id="PF07993">
    <property type="entry name" value="NAD_binding_4"/>
    <property type="match status" value="1"/>
</dbReference>
<dbReference type="InterPro" id="IPR013120">
    <property type="entry name" value="FAR_NAD-bd"/>
</dbReference>
<dbReference type="SUPFAM" id="SSF47336">
    <property type="entry name" value="ACP-like"/>
    <property type="match status" value="1"/>
</dbReference>
<dbReference type="InterPro" id="IPR036291">
    <property type="entry name" value="NAD(P)-bd_dom_sf"/>
</dbReference>
<gene>
    <name evidence="4" type="ORF">EHS25_000928</name>
</gene>
<dbReference type="Pfam" id="PF00550">
    <property type="entry name" value="PP-binding"/>
    <property type="match status" value="1"/>
</dbReference>
<dbReference type="EMBL" id="RSCD01000001">
    <property type="protein sequence ID" value="RSH95835.1"/>
    <property type="molecule type" value="Genomic_DNA"/>
</dbReference>
<dbReference type="PROSITE" id="PS50075">
    <property type="entry name" value="CARRIER"/>
    <property type="match status" value="1"/>
</dbReference>
<evidence type="ECO:0000313" key="4">
    <source>
        <dbReference type="EMBL" id="RSH95835.1"/>
    </source>
</evidence>
<dbReference type="InterPro" id="IPR006162">
    <property type="entry name" value="Ppantetheine_attach_site"/>
</dbReference>
<dbReference type="GO" id="GO:0031177">
    <property type="term" value="F:phosphopantetheine binding"/>
    <property type="evidence" value="ECO:0007669"/>
    <property type="project" value="InterPro"/>
</dbReference>
<dbReference type="Gene3D" id="3.40.50.720">
    <property type="entry name" value="NAD(P)-binding Rossmann-like Domain"/>
    <property type="match status" value="1"/>
</dbReference>
<keyword evidence="2" id="KW-0597">Phosphoprotein</keyword>
<dbReference type="InterPro" id="IPR020806">
    <property type="entry name" value="PKS_PP-bd"/>
</dbReference>
<comment type="caution">
    <text evidence="4">The sequence shown here is derived from an EMBL/GenBank/DDBJ whole genome shotgun (WGS) entry which is preliminary data.</text>
</comment>
<dbReference type="SUPFAM" id="SSF51735">
    <property type="entry name" value="NAD(P)-binding Rossmann-fold domains"/>
    <property type="match status" value="1"/>
</dbReference>
<dbReference type="InterPro" id="IPR009081">
    <property type="entry name" value="PP-bd_ACP"/>
</dbReference>
<organism evidence="4 5">
    <name type="scientific">Saitozyma podzolica</name>
    <dbReference type="NCBI Taxonomy" id="1890683"/>
    <lineage>
        <taxon>Eukaryota</taxon>
        <taxon>Fungi</taxon>
        <taxon>Dikarya</taxon>
        <taxon>Basidiomycota</taxon>
        <taxon>Agaricomycotina</taxon>
        <taxon>Tremellomycetes</taxon>
        <taxon>Tremellales</taxon>
        <taxon>Trimorphomycetaceae</taxon>
        <taxon>Saitozyma</taxon>
    </lineage>
</organism>
<accession>A0A427YXM4</accession>
<dbReference type="Gene3D" id="1.10.1200.10">
    <property type="entry name" value="ACP-like"/>
    <property type="match status" value="1"/>
</dbReference>
<sequence length="700" mass="76993">MPAPKNDDMMMGTLSRPNHWFYASLGESLVDSRYVEFEPYDGALHHMIVRPGYHSLSKANRPDGAYESGDLLVPHQSRAGLWKYIGGVDDMIVHSTGLKTNPVPMEKQLEAGGFIKEAMVVGNGKQCAGLLGILSDNSPRDALQKMLALLDQVNACAPSHSRIVPELVKILPKGSAFEHTVKRTLRRRYTVDKYAGEIEAMYGQYDGPAVGAQAVLQSQKEAVDILEEVLDEVFPRVQGQQMDADFFDLGMNSLNATRLRNALQRRLAFRPPLKATVVFEHPTKDLLASFLWTRCAGGGRPAEDDQVDMALQMLKSAKGSLKRGEEDARAVDGDTVLLTGATGALGTHTLVQLLRLPHAPSVVCLIRAISDKEAESRVDASLAHRRLPRLVDLRRIGARITCLCTIGEILAHDIFVVLHVGWPVNFNYSLRSFTAPIQATVDLLNAFPSARHLLISSVSAVSATSRSPIPEIVSTDVLTAEPMGYSRSKWITEQLFSFAADKGWSTGIARAGLIVGDTAHGVWNGDEACSLILRSFRTLKVLPNRDVAGSIISWLPVDHAAWAISRLARLISDKKCCDVWNLAARPQPYSSVLAWIAQDDSLPACEVVEYHTWISVLQKSIENEDDEPAAKLLGFFNSRNSAAGHDGLRLSTKKLRKTLVRTLHAEGLDDAVGEVERRLSGMDQGLLKRVFDTWREDGLF</sequence>
<dbReference type="PROSITE" id="PS00012">
    <property type="entry name" value="PHOSPHOPANTETHEINE"/>
    <property type="match status" value="1"/>
</dbReference>
<dbReference type="SMART" id="SM00823">
    <property type="entry name" value="PKS_PP"/>
    <property type="match status" value="1"/>
</dbReference>
<dbReference type="InterPro" id="IPR036736">
    <property type="entry name" value="ACP-like_sf"/>
</dbReference>
<keyword evidence="1" id="KW-0596">Phosphopantetheine</keyword>
<dbReference type="OrthoDB" id="429813at2759"/>
<keyword evidence="5" id="KW-1185">Reference proteome</keyword>
<dbReference type="STRING" id="1890683.A0A427YXM4"/>
<protein>
    <recommendedName>
        <fullName evidence="3">Carrier domain-containing protein</fullName>
    </recommendedName>
</protein>
<dbReference type="PANTHER" id="PTHR43439:SF2">
    <property type="entry name" value="ENZYME, PUTATIVE (JCVI)-RELATED"/>
    <property type="match status" value="1"/>
</dbReference>
<name>A0A427YXM4_9TREE</name>
<reference evidence="4 5" key="1">
    <citation type="submission" date="2018-11" db="EMBL/GenBank/DDBJ databases">
        <title>Genome sequence of Saitozyma podzolica DSM 27192.</title>
        <authorList>
            <person name="Aliyu H."/>
            <person name="Gorte O."/>
            <person name="Ochsenreither K."/>
        </authorList>
    </citation>
    <scope>NUCLEOTIDE SEQUENCE [LARGE SCALE GENOMIC DNA]</scope>
    <source>
        <strain evidence="4 5">DSM 27192</strain>
    </source>
</reference>
<evidence type="ECO:0000256" key="1">
    <source>
        <dbReference type="ARBA" id="ARBA00022450"/>
    </source>
</evidence>
<evidence type="ECO:0000256" key="2">
    <source>
        <dbReference type="ARBA" id="ARBA00022553"/>
    </source>
</evidence>
<dbReference type="SUPFAM" id="SSF56801">
    <property type="entry name" value="Acetyl-CoA synthetase-like"/>
    <property type="match status" value="1"/>
</dbReference>
<evidence type="ECO:0000259" key="3">
    <source>
        <dbReference type="PROSITE" id="PS50075"/>
    </source>
</evidence>